<keyword evidence="1" id="KW-0812">Transmembrane</keyword>
<protein>
    <submittedName>
        <fullName evidence="2">Uncharacterized protein</fullName>
    </submittedName>
</protein>
<feature type="transmembrane region" description="Helical" evidence="1">
    <location>
        <begin position="12"/>
        <end position="32"/>
    </location>
</feature>
<dbReference type="AlphaFoldDB" id="A0ABD5TTT7"/>
<accession>A0ABD5TTT7</accession>
<keyword evidence="3" id="KW-1185">Reference proteome</keyword>
<evidence type="ECO:0000256" key="1">
    <source>
        <dbReference type="SAM" id="Phobius"/>
    </source>
</evidence>
<dbReference type="RefSeq" id="WP_379692548.1">
    <property type="nucleotide sequence ID" value="NZ_JBHSXH010000009.1"/>
</dbReference>
<feature type="transmembrane region" description="Helical" evidence="1">
    <location>
        <begin position="38"/>
        <end position="56"/>
    </location>
</feature>
<name>A0ABD5TTT7_9EURY</name>
<comment type="caution">
    <text evidence="2">The sequence shown here is derived from an EMBL/GenBank/DDBJ whole genome shotgun (WGS) entry which is preliminary data.</text>
</comment>
<evidence type="ECO:0000313" key="3">
    <source>
        <dbReference type="Proteomes" id="UP001596408"/>
    </source>
</evidence>
<keyword evidence="1" id="KW-0472">Membrane</keyword>
<dbReference type="Proteomes" id="UP001596408">
    <property type="component" value="Unassembled WGS sequence"/>
</dbReference>
<organism evidence="2 3">
    <name type="scientific">Halopelagius fulvigenes</name>
    <dbReference type="NCBI Taxonomy" id="1198324"/>
    <lineage>
        <taxon>Archaea</taxon>
        <taxon>Methanobacteriati</taxon>
        <taxon>Methanobacteriota</taxon>
        <taxon>Stenosarchaea group</taxon>
        <taxon>Halobacteria</taxon>
        <taxon>Halobacteriales</taxon>
        <taxon>Haloferacaceae</taxon>
    </lineage>
</organism>
<evidence type="ECO:0000313" key="2">
    <source>
        <dbReference type="EMBL" id="MFC6823981.1"/>
    </source>
</evidence>
<keyword evidence="1" id="KW-1133">Transmembrane helix</keyword>
<proteinExistence type="predicted"/>
<dbReference type="EMBL" id="JBHSXH010000009">
    <property type="protein sequence ID" value="MFC6823981.1"/>
    <property type="molecule type" value="Genomic_DNA"/>
</dbReference>
<reference evidence="2 3" key="1">
    <citation type="journal article" date="2019" name="Int. J. Syst. Evol. Microbiol.">
        <title>The Global Catalogue of Microorganisms (GCM) 10K type strain sequencing project: providing services to taxonomists for standard genome sequencing and annotation.</title>
        <authorList>
            <consortium name="The Broad Institute Genomics Platform"/>
            <consortium name="The Broad Institute Genome Sequencing Center for Infectious Disease"/>
            <person name="Wu L."/>
            <person name="Ma J."/>
        </authorList>
    </citation>
    <scope>NUCLEOTIDE SEQUENCE [LARGE SCALE GENOMIC DNA]</scope>
    <source>
        <strain evidence="2 3">YIM 94188</strain>
    </source>
</reference>
<sequence>MPRYAATTDAAINGVVGLVLLSVGSAVAPLIFTSFDPWMSALPAFLVWCVFAYYAMNQFAHGIYTVVEEATEATNRHSTK</sequence>
<gene>
    <name evidence="2" type="ORF">ACFQEV_03095</name>
</gene>